<dbReference type="PROSITE" id="PS51257">
    <property type="entry name" value="PROKAR_LIPOPROTEIN"/>
    <property type="match status" value="1"/>
</dbReference>
<sequence length="334" mass="37247">MNPKRAIKKVAVIGAGIAGLSCARELQSFGMLVDVFEKSRGPSGRMSTRRMQDWSADHGAQYFTARDPRFIKEVQRWRQAGIADIWTPKLKVYESNVWCDSSSQETRYVGTPNMNSPGKYLTEDLSVKYERTITGLESRDGQWAIHCSESGAVATLYDCVVFAIPAPQASALLKNLDARASSISNSAQMKACWTMMAHLPHQLATDFDAAFINQEIINWICQNGSKPMRQGTMWTINGSPAWSQENVELSKDDAQDQMMECLTRLGFNCQDAEISMHRWRYASGSLENSIDFLSLPDIRLGLCGDWLNGGRVEGAWLSGLGLAVDIHQSTKQYL</sequence>
<dbReference type="Gene3D" id="3.50.50.60">
    <property type="entry name" value="FAD/NAD(P)-binding domain"/>
    <property type="match status" value="1"/>
</dbReference>
<name>A0A254PZJ3_9BURK</name>
<feature type="domain" description="Amine oxidase" evidence="1">
    <location>
        <begin position="109"/>
        <end position="326"/>
    </location>
</feature>
<evidence type="ECO:0000313" key="3">
    <source>
        <dbReference type="Proteomes" id="UP000198104"/>
    </source>
</evidence>
<dbReference type="PANTHER" id="PTHR16128">
    <property type="entry name" value="FAD/NAD(P)-BINDING OXIDOREDUCTASE FAMILY PROTEIN"/>
    <property type="match status" value="1"/>
</dbReference>
<dbReference type="AlphaFoldDB" id="A0A254PZJ3"/>
<dbReference type="SUPFAM" id="SSF51905">
    <property type="entry name" value="FAD/NAD(P)-binding domain"/>
    <property type="match status" value="1"/>
</dbReference>
<dbReference type="Gene3D" id="3.90.660.10">
    <property type="match status" value="1"/>
</dbReference>
<accession>A0A254PZJ3</accession>
<dbReference type="Pfam" id="PF13450">
    <property type="entry name" value="NAD_binding_8"/>
    <property type="match status" value="1"/>
</dbReference>
<dbReference type="Proteomes" id="UP000198104">
    <property type="component" value="Unassembled WGS sequence"/>
</dbReference>
<dbReference type="InterPro" id="IPR036188">
    <property type="entry name" value="FAD/NAD-bd_sf"/>
</dbReference>
<dbReference type="InterPro" id="IPR002937">
    <property type="entry name" value="Amino_oxidase"/>
</dbReference>
<evidence type="ECO:0000313" key="2">
    <source>
        <dbReference type="EMBL" id="OWS71945.1"/>
    </source>
</evidence>
<dbReference type="OrthoDB" id="5792777at2"/>
<organism evidence="2 3">
    <name type="scientific">Polynucleobacter aenigmaticus</name>
    <dbReference type="NCBI Taxonomy" id="1743164"/>
    <lineage>
        <taxon>Bacteria</taxon>
        <taxon>Pseudomonadati</taxon>
        <taxon>Pseudomonadota</taxon>
        <taxon>Betaproteobacteria</taxon>
        <taxon>Burkholderiales</taxon>
        <taxon>Burkholderiaceae</taxon>
        <taxon>Polynucleobacter</taxon>
    </lineage>
</organism>
<keyword evidence="3" id="KW-1185">Reference proteome</keyword>
<proteinExistence type="predicted"/>
<protein>
    <submittedName>
        <fullName evidence="2">TetR family transcriptional regulator</fullName>
    </submittedName>
</protein>
<dbReference type="RefSeq" id="WP_088527140.1">
    <property type="nucleotide sequence ID" value="NZ_NGUO01000007.1"/>
</dbReference>
<reference evidence="2 3" key="1">
    <citation type="submission" date="2017-05" db="EMBL/GenBank/DDBJ databases">
        <title>Polynucleobacter sp. MWH-K35W1 isolated from the permanently anoxic monimolimnion of a meromictic lake.</title>
        <authorList>
            <person name="Hahn M.W."/>
        </authorList>
    </citation>
    <scope>NUCLEOTIDE SEQUENCE [LARGE SCALE GENOMIC DNA]</scope>
    <source>
        <strain evidence="2 3">MWH-K35W1</strain>
    </source>
</reference>
<dbReference type="GO" id="GO:0016491">
    <property type="term" value="F:oxidoreductase activity"/>
    <property type="evidence" value="ECO:0007669"/>
    <property type="project" value="InterPro"/>
</dbReference>
<dbReference type="PRINTS" id="PR00419">
    <property type="entry name" value="ADXRDTASE"/>
</dbReference>
<comment type="caution">
    <text evidence="2">The sequence shown here is derived from an EMBL/GenBank/DDBJ whole genome shotgun (WGS) entry which is preliminary data.</text>
</comment>
<dbReference type="PANTHER" id="PTHR16128:SF5">
    <property type="entry name" value="FAD_NAD(P)-BINDING OXIDOREDUCTASE FAMILY PROTEIN"/>
    <property type="match status" value="1"/>
</dbReference>
<evidence type="ECO:0000259" key="1">
    <source>
        <dbReference type="Pfam" id="PF01593"/>
    </source>
</evidence>
<dbReference type="Pfam" id="PF01593">
    <property type="entry name" value="Amino_oxidase"/>
    <property type="match status" value="1"/>
</dbReference>
<dbReference type="EMBL" id="NGUO01000007">
    <property type="protein sequence ID" value="OWS71945.1"/>
    <property type="molecule type" value="Genomic_DNA"/>
</dbReference>
<gene>
    <name evidence="2" type="ORF">CBI30_04545</name>
</gene>